<dbReference type="Proteomes" id="UP001179952">
    <property type="component" value="Unassembled WGS sequence"/>
</dbReference>
<keyword evidence="2" id="KW-1185">Reference proteome</keyword>
<accession>A0AAV9AAP9</accession>
<dbReference type="EMBL" id="JAUJYN010000011">
    <property type="protein sequence ID" value="KAK1261198.1"/>
    <property type="molecule type" value="Genomic_DNA"/>
</dbReference>
<evidence type="ECO:0000313" key="1">
    <source>
        <dbReference type="EMBL" id="KAK1261198.1"/>
    </source>
</evidence>
<protein>
    <submittedName>
        <fullName evidence="1">Phosphate transporter PHO1-2</fullName>
    </submittedName>
</protein>
<reference evidence="1" key="1">
    <citation type="journal article" date="2023" name="Nat. Commun.">
        <title>Diploid and tetraploid genomes of Acorus and the evolution of monocots.</title>
        <authorList>
            <person name="Ma L."/>
            <person name="Liu K.W."/>
            <person name="Li Z."/>
            <person name="Hsiao Y.Y."/>
            <person name="Qi Y."/>
            <person name="Fu T."/>
            <person name="Tang G.D."/>
            <person name="Zhang D."/>
            <person name="Sun W.H."/>
            <person name="Liu D.K."/>
            <person name="Li Y."/>
            <person name="Chen G.Z."/>
            <person name="Liu X.D."/>
            <person name="Liao X.Y."/>
            <person name="Jiang Y.T."/>
            <person name="Yu X."/>
            <person name="Hao Y."/>
            <person name="Huang J."/>
            <person name="Zhao X.W."/>
            <person name="Ke S."/>
            <person name="Chen Y.Y."/>
            <person name="Wu W.L."/>
            <person name="Hsu J.L."/>
            <person name="Lin Y.F."/>
            <person name="Huang M.D."/>
            <person name="Li C.Y."/>
            <person name="Huang L."/>
            <person name="Wang Z.W."/>
            <person name="Zhao X."/>
            <person name="Zhong W.Y."/>
            <person name="Peng D.H."/>
            <person name="Ahmad S."/>
            <person name="Lan S."/>
            <person name="Zhang J.S."/>
            <person name="Tsai W.C."/>
            <person name="Van de Peer Y."/>
            <person name="Liu Z.J."/>
        </authorList>
    </citation>
    <scope>NUCLEOTIDE SEQUENCE</scope>
    <source>
        <strain evidence="1">SCP</strain>
    </source>
</reference>
<proteinExistence type="predicted"/>
<sequence>MECLLAPHNGRGNRAALIRDVHIEQGLLALTRYIPSRLENEHLNNVGMFRAVKMVPFSF</sequence>
<reference evidence="1" key="2">
    <citation type="submission" date="2023-06" db="EMBL/GenBank/DDBJ databases">
        <authorList>
            <person name="Ma L."/>
            <person name="Liu K.-W."/>
            <person name="Li Z."/>
            <person name="Hsiao Y.-Y."/>
            <person name="Qi Y."/>
            <person name="Fu T."/>
            <person name="Tang G."/>
            <person name="Zhang D."/>
            <person name="Sun W.-H."/>
            <person name="Liu D.-K."/>
            <person name="Li Y."/>
            <person name="Chen G.-Z."/>
            <person name="Liu X.-D."/>
            <person name="Liao X.-Y."/>
            <person name="Jiang Y.-T."/>
            <person name="Yu X."/>
            <person name="Hao Y."/>
            <person name="Huang J."/>
            <person name="Zhao X.-W."/>
            <person name="Ke S."/>
            <person name="Chen Y.-Y."/>
            <person name="Wu W.-L."/>
            <person name="Hsu J.-L."/>
            <person name="Lin Y.-F."/>
            <person name="Huang M.-D."/>
            <person name="Li C.-Y."/>
            <person name="Huang L."/>
            <person name="Wang Z.-W."/>
            <person name="Zhao X."/>
            <person name="Zhong W.-Y."/>
            <person name="Peng D.-H."/>
            <person name="Ahmad S."/>
            <person name="Lan S."/>
            <person name="Zhang J.-S."/>
            <person name="Tsai W.-C."/>
            <person name="Van De Peer Y."/>
            <person name="Liu Z.-J."/>
        </authorList>
    </citation>
    <scope>NUCLEOTIDE SEQUENCE</scope>
    <source>
        <strain evidence="1">SCP</strain>
        <tissue evidence="1">Leaves</tissue>
    </source>
</reference>
<dbReference type="AlphaFoldDB" id="A0AAV9AAP9"/>
<organism evidence="1 2">
    <name type="scientific">Acorus gramineus</name>
    <name type="common">Dwarf sweet flag</name>
    <dbReference type="NCBI Taxonomy" id="55184"/>
    <lineage>
        <taxon>Eukaryota</taxon>
        <taxon>Viridiplantae</taxon>
        <taxon>Streptophyta</taxon>
        <taxon>Embryophyta</taxon>
        <taxon>Tracheophyta</taxon>
        <taxon>Spermatophyta</taxon>
        <taxon>Magnoliopsida</taxon>
        <taxon>Liliopsida</taxon>
        <taxon>Acoraceae</taxon>
        <taxon>Acorus</taxon>
    </lineage>
</organism>
<gene>
    <name evidence="1" type="ORF">QJS04_geneDACA002331</name>
</gene>
<name>A0AAV9AAP9_ACOGR</name>
<comment type="caution">
    <text evidence="1">The sequence shown here is derived from an EMBL/GenBank/DDBJ whole genome shotgun (WGS) entry which is preliminary data.</text>
</comment>
<evidence type="ECO:0000313" key="2">
    <source>
        <dbReference type="Proteomes" id="UP001179952"/>
    </source>
</evidence>